<dbReference type="InterPro" id="IPR020084">
    <property type="entry name" value="NUDIX_hydrolase_CS"/>
</dbReference>
<dbReference type="PANTHER" id="PTHR16099:SF5">
    <property type="entry name" value="NUCLEOTIDE TRIPHOSPHATE DIPHOSPHATASE NUDT15"/>
    <property type="match status" value="1"/>
</dbReference>
<dbReference type="GO" id="GO:0035539">
    <property type="term" value="F:8-oxo-7,8-dihydrodeoxyguanosine triphosphate pyrophosphatase activity"/>
    <property type="evidence" value="ECO:0007669"/>
    <property type="project" value="TreeGrafter"/>
</dbReference>
<feature type="domain" description="Nudix hydrolase" evidence="2">
    <location>
        <begin position="1"/>
        <end position="113"/>
    </location>
</feature>
<gene>
    <name evidence="3" type="ORF">UY82_C0052G0008</name>
</gene>
<keyword evidence="1 3" id="KW-0378">Hydrolase</keyword>
<dbReference type="GO" id="GO:0006203">
    <property type="term" value="P:dGTP catabolic process"/>
    <property type="evidence" value="ECO:0007669"/>
    <property type="project" value="TreeGrafter"/>
</dbReference>
<dbReference type="Proteomes" id="UP000033865">
    <property type="component" value="Unassembled WGS sequence"/>
</dbReference>
<feature type="non-terminal residue" evidence="3">
    <location>
        <position position="1"/>
    </location>
</feature>
<dbReference type="Gene3D" id="3.90.79.10">
    <property type="entry name" value="Nucleoside Triphosphate Pyrophosphohydrolase"/>
    <property type="match status" value="1"/>
</dbReference>
<name>A0A0G1XV38_9BACT</name>
<dbReference type="AlphaFoldDB" id="A0A0G1XV38"/>
<evidence type="ECO:0000313" key="3">
    <source>
        <dbReference type="EMBL" id="KKW35058.1"/>
    </source>
</evidence>
<dbReference type="GO" id="GO:0005829">
    <property type="term" value="C:cytosol"/>
    <property type="evidence" value="ECO:0007669"/>
    <property type="project" value="TreeGrafter"/>
</dbReference>
<dbReference type="EMBL" id="LCRN01000052">
    <property type="protein sequence ID" value="KKW35058.1"/>
    <property type="molecule type" value="Genomic_DNA"/>
</dbReference>
<dbReference type="PROSITE" id="PS51462">
    <property type="entry name" value="NUDIX"/>
    <property type="match status" value="1"/>
</dbReference>
<proteinExistence type="predicted"/>
<dbReference type="SUPFAM" id="SSF55811">
    <property type="entry name" value="Nudix"/>
    <property type="match status" value="1"/>
</dbReference>
<dbReference type="InterPro" id="IPR015797">
    <property type="entry name" value="NUDIX_hydrolase-like_dom_sf"/>
</dbReference>
<dbReference type="CDD" id="cd04678">
    <property type="entry name" value="NUDIX_MTH2_Nudt15"/>
    <property type="match status" value="1"/>
</dbReference>
<dbReference type="PANTHER" id="PTHR16099">
    <property type="entry name" value="8-OXO-DGTP DIPHOSPHATES NUDT15"/>
    <property type="match status" value="1"/>
</dbReference>
<evidence type="ECO:0000259" key="2">
    <source>
        <dbReference type="PROSITE" id="PS51462"/>
    </source>
</evidence>
<evidence type="ECO:0000313" key="4">
    <source>
        <dbReference type="Proteomes" id="UP000033865"/>
    </source>
</evidence>
<reference evidence="3 4" key="1">
    <citation type="journal article" date="2015" name="Nature">
        <title>rRNA introns, odd ribosomes, and small enigmatic genomes across a large radiation of phyla.</title>
        <authorList>
            <person name="Brown C.T."/>
            <person name="Hug L.A."/>
            <person name="Thomas B.C."/>
            <person name="Sharon I."/>
            <person name="Castelle C.J."/>
            <person name="Singh A."/>
            <person name="Wilkins M.J."/>
            <person name="Williams K.H."/>
            <person name="Banfield J.F."/>
        </authorList>
    </citation>
    <scope>NUCLEOTIDE SEQUENCE [LARGE SCALE GENOMIC DNA]</scope>
</reference>
<dbReference type="Pfam" id="PF00293">
    <property type="entry name" value="NUDIX"/>
    <property type="match status" value="1"/>
</dbReference>
<organism evidence="3 4">
    <name type="scientific">Candidatus Uhrbacteria bacterium GW2011_GWC2_53_7</name>
    <dbReference type="NCBI Taxonomy" id="1618986"/>
    <lineage>
        <taxon>Bacteria</taxon>
        <taxon>Candidatus Uhriibacteriota</taxon>
    </lineage>
</organism>
<sequence>KTLLAKRKGSHAAGAYGSCGGHVEFGESPLEAAKREAREELGIEIGNVEFASCTSLHKDGKHYIDISFTAEIVSGEPKICEPDRVESLGWYDLNDLPEPLFEPVAIVLEAVRTGKRYFEIQA</sequence>
<protein>
    <submittedName>
        <fullName evidence="3">NUDIX hydrolase</fullName>
    </submittedName>
</protein>
<evidence type="ECO:0000256" key="1">
    <source>
        <dbReference type="ARBA" id="ARBA00022801"/>
    </source>
</evidence>
<accession>A0A0G1XV38</accession>
<dbReference type="InterPro" id="IPR000086">
    <property type="entry name" value="NUDIX_hydrolase_dom"/>
</dbReference>
<dbReference type="PROSITE" id="PS00893">
    <property type="entry name" value="NUDIX_BOX"/>
    <property type="match status" value="1"/>
</dbReference>
<comment type="caution">
    <text evidence="3">The sequence shown here is derived from an EMBL/GenBank/DDBJ whole genome shotgun (WGS) entry which is preliminary data.</text>
</comment>